<dbReference type="GO" id="GO:0006506">
    <property type="term" value="P:GPI anchor biosynthetic process"/>
    <property type="evidence" value="ECO:0007669"/>
    <property type="project" value="UniProtKB-KW"/>
</dbReference>
<comment type="subcellular location">
    <subcellularLocation>
        <location evidence="1">Endoplasmic reticulum membrane</location>
        <topology evidence="1">Multi-pass membrane protein</topology>
    </subcellularLocation>
</comment>
<dbReference type="CDD" id="cd16024">
    <property type="entry name" value="GPI_EPT_2"/>
    <property type="match status" value="1"/>
</dbReference>
<dbReference type="PANTHER" id="PTHR23072">
    <property type="entry name" value="PHOSPHATIDYLINOSITOL GLYCAN-RELATED"/>
    <property type="match status" value="1"/>
</dbReference>
<dbReference type="InterPro" id="IPR039527">
    <property type="entry name" value="PIGG/GPI7"/>
</dbReference>
<dbReference type="AlphaFoldDB" id="A0AAE1ZJG9"/>
<dbReference type="Proteomes" id="UP001292079">
    <property type="component" value="Unassembled WGS sequence"/>
</dbReference>
<evidence type="ECO:0000256" key="2">
    <source>
        <dbReference type="ARBA" id="ARBA00004687"/>
    </source>
</evidence>
<evidence type="ECO:0000256" key="8">
    <source>
        <dbReference type="ARBA" id="ARBA00022989"/>
    </source>
</evidence>
<feature type="transmembrane region" description="Helical" evidence="11">
    <location>
        <begin position="12"/>
        <end position="31"/>
    </location>
</feature>
<feature type="transmembrane region" description="Helical" evidence="11">
    <location>
        <begin position="520"/>
        <end position="542"/>
    </location>
</feature>
<dbReference type="InterPro" id="IPR002591">
    <property type="entry name" value="Phosphodiest/P_Trfase"/>
</dbReference>
<dbReference type="Pfam" id="PF01663">
    <property type="entry name" value="Phosphodiest"/>
    <property type="match status" value="1"/>
</dbReference>
<dbReference type="Gene3D" id="3.40.720.10">
    <property type="entry name" value="Alkaline Phosphatase, subunit A"/>
    <property type="match status" value="1"/>
</dbReference>
<evidence type="ECO:0000256" key="6">
    <source>
        <dbReference type="ARBA" id="ARBA00022692"/>
    </source>
</evidence>
<protein>
    <recommendedName>
        <fullName evidence="12">GPI ethanolamine phosphate transferase 2 C-terminal domain-containing protein</fullName>
    </recommendedName>
</protein>
<feature type="transmembrane region" description="Helical" evidence="11">
    <location>
        <begin position="576"/>
        <end position="592"/>
    </location>
</feature>
<accession>A0AAE1ZJG9</accession>
<feature type="domain" description="GPI ethanolamine phosphate transferase 2 C-terminal" evidence="12">
    <location>
        <begin position="526"/>
        <end position="634"/>
    </location>
</feature>
<keyword evidence="6 11" id="KW-0812">Transmembrane</keyword>
<evidence type="ECO:0000313" key="14">
    <source>
        <dbReference type="Proteomes" id="UP001292079"/>
    </source>
</evidence>
<evidence type="ECO:0000256" key="9">
    <source>
        <dbReference type="ARBA" id="ARBA00023136"/>
    </source>
</evidence>
<evidence type="ECO:0000256" key="1">
    <source>
        <dbReference type="ARBA" id="ARBA00004477"/>
    </source>
</evidence>
<proteinExistence type="inferred from homology"/>
<reference evidence="13" key="1">
    <citation type="submission" date="2022-04" db="EMBL/GenBank/DDBJ databases">
        <authorList>
            <person name="Xu L."/>
            <person name="Lv Z."/>
        </authorList>
    </citation>
    <scope>NUCLEOTIDE SEQUENCE</scope>
    <source>
        <strain evidence="13">LV_2022a</strain>
    </source>
</reference>
<dbReference type="PANTHER" id="PTHR23072:SF0">
    <property type="entry name" value="GPI ETHANOLAMINE PHOSPHATE TRANSFERASE 2"/>
    <property type="match status" value="1"/>
</dbReference>
<dbReference type="InterPro" id="IPR045687">
    <property type="entry name" value="PIGG/GPI7_C"/>
</dbReference>
<dbReference type="GO" id="GO:0005789">
    <property type="term" value="C:endoplasmic reticulum membrane"/>
    <property type="evidence" value="ECO:0007669"/>
    <property type="project" value="UniProtKB-SubCell"/>
</dbReference>
<keyword evidence="4" id="KW-0337">GPI-anchor biosynthesis</keyword>
<dbReference type="SUPFAM" id="SSF53649">
    <property type="entry name" value="Alkaline phosphatase-like"/>
    <property type="match status" value="1"/>
</dbReference>
<dbReference type="GO" id="GO:0051267">
    <property type="term" value="F:CP2 mannose-ethanolamine phosphotransferase activity"/>
    <property type="evidence" value="ECO:0007669"/>
    <property type="project" value="TreeGrafter"/>
</dbReference>
<evidence type="ECO:0000256" key="10">
    <source>
        <dbReference type="ARBA" id="ARBA00023180"/>
    </source>
</evidence>
<keyword evidence="8 11" id="KW-1133">Transmembrane helix</keyword>
<feature type="transmembrane region" description="Helical" evidence="11">
    <location>
        <begin position="457"/>
        <end position="476"/>
    </location>
</feature>
<evidence type="ECO:0000256" key="4">
    <source>
        <dbReference type="ARBA" id="ARBA00022502"/>
    </source>
</evidence>
<comment type="caution">
    <text evidence="13">The sequence shown here is derived from an EMBL/GenBank/DDBJ whole genome shotgun (WGS) entry which is preliminary data.</text>
</comment>
<feature type="transmembrane region" description="Helical" evidence="11">
    <location>
        <begin position="619"/>
        <end position="635"/>
    </location>
</feature>
<comment type="similarity">
    <text evidence="3">Belongs to the PIGG/PIGN/PIGO family. PIGG subfamily.</text>
</comment>
<keyword evidence="10" id="KW-0325">Glycoprotein</keyword>
<evidence type="ECO:0000256" key="7">
    <source>
        <dbReference type="ARBA" id="ARBA00022824"/>
    </source>
</evidence>
<evidence type="ECO:0000259" key="12">
    <source>
        <dbReference type="Pfam" id="PF19316"/>
    </source>
</evidence>
<reference evidence="13" key="2">
    <citation type="journal article" date="2023" name="Infect Dis Poverty">
        <title>Chromosome-scale genome of the human blood fluke Schistosoma mekongi and its implications for public health.</title>
        <authorList>
            <person name="Zhou M."/>
            <person name="Xu L."/>
            <person name="Xu D."/>
            <person name="Chen W."/>
            <person name="Khan J."/>
            <person name="Hu Y."/>
            <person name="Huang H."/>
            <person name="Wei H."/>
            <person name="Zhang Y."/>
            <person name="Chusongsang P."/>
            <person name="Tanasarnprasert K."/>
            <person name="Hu X."/>
            <person name="Limpanont Y."/>
            <person name="Lv Z."/>
        </authorList>
    </citation>
    <scope>NUCLEOTIDE SEQUENCE</scope>
    <source>
        <strain evidence="13">LV_2022a</strain>
    </source>
</reference>
<gene>
    <name evidence="13" type="ORF">MN116_001643</name>
</gene>
<evidence type="ECO:0000256" key="3">
    <source>
        <dbReference type="ARBA" id="ARBA00005315"/>
    </source>
</evidence>
<evidence type="ECO:0000313" key="13">
    <source>
        <dbReference type="EMBL" id="KAK4474494.1"/>
    </source>
</evidence>
<keyword evidence="5" id="KW-0808">Transferase</keyword>
<dbReference type="Pfam" id="PF19316">
    <property type="entry name" value="PIGO_PIGG"/>
    <property type="match status" value="1"/>
</dbReference>
<sequence length="681" mass="77814">MRVLDKINIYECLLLLGVYSFGLFIFMNGLLPGDSVTNVNKIDHSQATYKIDKLVLIVIDALRVDFLFSSKFSKYWVKLRSYMDLKSATCSASFVQPPTVTLPRIKAIVSGRTPKFIDVLRNVDAAAMPDDNWVTRLVNLKWKLQFYGDDTWIKLFPKSFQAYEGTNSFYVNDFYEVDRNVTRHISTLMNSSDKWDGLILHYLGLDHIGHIEGPSGSSIPEKIREMDEALHSILEALINSSSFVSKNWLFILTGDHGISDKGSHGGSTSGEKTTGLFMLGSNWNKTNDHSTKTCVADLDLPKSQQVDLATLIGLITGSGIPSKSLGVLSSTWLNNIWSTNEDRLKVLYTLMQHVGHLSGDCIFPSKKYRKLEYKNCNSNVWDKKQTTKYNILLNEIITWLHCQKVQANFTSNLKEIDCKQSGSRLKGEILINSSTKLLQEIQSGSLAKFEHLNNTQMIFGGILMWTVTLLLFHKIFNSVIFSPDAKIALSNKKNQKTLIQYYYSDTSDLSYSFDPSLIQIFCWFGTICLVLHSLSLASSSWAEEEHQLWYYFSSSLILLTSLLIVLGNVKSTVKWIILKIIIKILLLDRFLLRRLHQTGNKWIHLPDISDWLYKPEHNAVLWICLLIGWILFLIFRCKAIFHLRPKCSSLWERCKYYAPLISGIFIVFNQLAYRIAIADYQ</sequence>
<organism evidence="13 14">
    <name type="scientific">Schistosoma mekongi</name>
    <name type="common">Parasitic worm</name>
    <dbReference type="NCBI Taxonomy" id="38744"/>
    <lineage>
        <taxon>Eukaryota</taxon>
        <taxon>Metazoa</taxon>
        <taxon>Spiralia</taxon>
        <taxon>Lophotrochozoa</taxon>
        <taxon>Platyhelminthes</taxon>
        <taxon>Trematoda</taxon>
        <taxon>Digenea</taxon>
        <taxon>Strigeidida</taxon>
        <taxon>Schistosomatoidea</taxon>
        <taxon>Schistosomatidae</taxon>
        <taxon>Schistosoma</taxon>
    </lineage>
</organism>
<keyword evidence="9 11" id="KW-0472">Membrane</keyword>
<feature type="transmembrane region" description="Helical" evidence="11">
    <location>
        <begin position="548"/>
        <end position="569"/>
    </location>
</feature>
<name>A0AAE1ZJG9_SCHME</name>
<comment type="pathway">
    <text evidence="2">Glycolipid biosynthesis; glycosylphosphatidylinositol-anchor biosynthesis.</text>
</comment>
<dbReference type="InterPro" id="IPR017850">
    <property type="entry name" value="Alkaline_phosphatase_core_sf"/>
</dbReference>
<evidence type="ECO:0000256" key="5">
    <source>
        <dbReference type="ARBA" id="ARBA00022679"/>
    </source>
</evidence>
<feature type="transmembrane region" description="Helical" evidence="11">
    <location>
        <begin position="656"/>
        <end position="676"/>
    </location>
</feature>
<evidence type="ECO:0000256" key="11">
    <source>
        <dbReference type="SAM" id="Phobius"/>
    </source>
</evidence>
<dbReference type="InterPro" id="IPR037674">
    <property type="entry name" value="PIG-G_N"/>
</dbReference>
<dbReference type="EMBL" id="JALJAT010000001">
    <property type="protein sequence ID" value="KAK4474494.1"/>
    <property type="molecule type" value="Genomic_DNA"/>
</dbReference>
<keyword evidence="7" id="KW-0256">Endoplasmic reticulum</keyword>
<keyword evidence="14" id="KW-1185">Reference proteome</keyword>